<sequence length="454" mass="51965">MTSVLESKLETINFPNPDMRVPFNALPSNDSPEENLSKSELFKTFVQVEVRGWINDADFDRFDPVKSLSGAIALRNKELGIYLTKKNTQIKSPLKEQSTLKQVMNVSTESVLKFDFLLKANTENRQVRVNESKSTVLSQPILVKILLLQSYKISEILSHLEHFIQNQGKFLSRNIKSLQSKNLHNSKIEYAGFFTVHNDLPICLPVLRHEDKTINEAWLVKICKNMNMPDVLTARDEEEFTFHVPRNPHLDVLINVHQILKMPDLPIIRYAKLRYGYYHYGQQGMNDTGWGCAYRSLQTCHSWFYLNNKTDKKPPTHLEIQKTLVRLGDKEKSFVNSREWIGSFEVQMMLNELVGCDSKIINVSSGSEIAEKVPELIEHFETNGTPIMIGGGVLAHTIVGVAYDEISENCSFLILDPHYTGPHVANNIKEKGVYWKGPDFWKADSYYNLCLPLS</sequence>
<dbReference type="InterPro" id="IPR012462">
    <property type="entry name" value="UFSP1/2_DUB_cat"/>
</dbReference>
<feature type="domain" description="UFSP1/2/DUB catalytic" evidence="3">
    <location>
        <begin position="271"/>
        <end position="450"/>
    </location>
</feature>
<dbReference type="EMBL" id="FN653273">
    <property type="protein sequence ID" value="CBY14316.1"/>
    <property type="molecule type" value="Genomic_DNA"/>
</dbReference>
<dbReference type="Proteomes" id="UP000001307">
    <property type="component" value="Unassembled WGS sequence"/>
</dbReference>
<dbReference type="InParanoid" id="E4XXC2"/>
<accession>E4XXC2</accession>
<evidence type="ECO:0000256" key="1">
    <source>
        <dbReference type="ARBA" id="ARBA00008552"/>
    </source>
</evidence>
<evidence type="ECO:0000313" key="4">
    <source>
        <dbReference type="EMBL" id="CBY14316.1"/>
    </source>
</evidence>
<reference evidence="4" key="1">
    <citation type="journal article" date="2010" name="Science">
        <title>Plasticity of animal genome architecture unmasked by rapid evolution of a pelagic tunicate.</title>
        <authorList>
            <person name="Denoeud F."/>
            <person name="Henriet S."/>
            <person name="Mungpakdee S."/>
            <person name="Aury J.M."/>
            <person name="Da Silva C."/>
            <person name="Brinkmann H."/>
            <person name="Mikhaleva J."/>
            <person name="Olsen L.C."/>
            <person name="Jubin C."/>
            <person name="Canestro C."/>
            <person name="Bouquet J.M."/>
            <person name="Danks G."/>
            <person name="Poulain J."/>
            <person name="Campsteijn C."/>
            <person name="Adamski M."/>
            <person name="Cross I."/>
            <person name="Yadetie F."/>
            <person name="Muffato M."/>
            <person name="Louis A."/>
            <person name="Butcher S."/>
            <person name="Tsagkogeorga G."/>
            <person name="Konrad A."/>
            <person name="Singh S."/>
            <person name="Jensen M.F."/>
            <person name="Cong E.H."/>
            <person name="Eikeseth-Otteraa H."/>
            <person name="Noel B."/>
            <person name="Anthouard V."/>
            <person name="Porcel B.M."/>
            <person name="Kachouri-Lafond R."/>
            <person name="Nishino A."/>
            <person name="Ugolini M."/>
            <person name="Chourrout P."/>
            <person name="Nishida H."/>
            <person name="Aasland R."/>
            <person name="Huzurbazar S."/>
            <person name="Westhof E."/>
            <person name="Delsuc F."/>
            <person name="Lehrach H."/>
            <person name="Reinhardt R."/>
            <person name="Weissenbach J."/>
            <person name="Roy S.W."/>
            <person name="Artiguenave F."/>
            <person name="Postlethwait J.H."/>
            <person name="Manak J.R."/>
            <person name="Thompson E.M."/>
            <person name="Jaillon O."/>
            <person name="Du Pasquier L."/>
            <person name="Boudinot P."/>
            <person name="Liberles D.A."/>
            <person name="Volff J.N."/>
            <person name="Philippe H."/>
            <person name="Lenhard B."/>
            <person name="Roest Crollius H."/>
            <person name="Wincker P."/>
            <person name="Chourrout D."/>
        </authorList>
    </citation>
    <scope>NUCLEOTIDE SEQUENCE [LARGE SCALE GENOMIC DNA]</scope>
</reference>
<dbReference type="InterPro" id="IPR038765">
    <property type="entry name" value="Papain-like_cys_pep_sf"/>
</dbReference>
<name>E4XXC2_OIKDI</name>
<protein>
    <recommendedName>
        <fullName evidence="3">UFSP1/2/DUB catalytic domain-containing protein</fullName>
    </recommendedName>
</protein>
<organism evidence="4">
    <name type="scientific">Oikopleura dioica</name>
    <name type="common">Tunicate</name>
    <dbReference type="NCBI Taxonomy" id="34765"/>
    <lineage>
        <taxon>Eukaryota</taxon>
        <taxon>Metazoa</taxon>
        <taxon>Chordata</taxon>
        <taxon>Tunicata</taxon>
        <taxon>Appendicularia</taxon>
        <taxon>Copelata</taxon>
        <taxon>Oikopleuridae</taxon>
        <taxon>Oikopleura</taxon>
    </lineage>
</organism>
<dbReference type="GO" id="GO:0071567">
    <property type="term" value="F:deUFMylase activity"/>
    <property type="evidence" value="ECO:0007669"/>
    <property type="project" value="TreeGrafter"/>
</dbReference>
<keyword evidence="2" id="KW-0378">Hydrolase</keyword>
<dbReference type="SUPFAM" id="SSF54001">
    <property type="entry name" value="Cysteine proteinases"/>
    <property type="match status" value="1"/>
</dbReference>
<evidence type="ECO:0000313" key="5">
    <source>
        <dbReference type="Proteomes" id="UP000001307"/>
    </source>
</evidence>
<gene>
    <name evidence="4" type="ORF">GSOID_T00007304001</name>
</gene>
<dbReference type="OrthoDB" id="417506at2759"/>
<dbReference type="Pfam" id="PF07910">
    <property type="entry name" value="Peptidase_C78"/>
    <property type="match status" value="1"/>
</dbReference>
<dbReference type="Gene3D" id="3.90.70.130">
    <property type="match status" value="1"/>
</dbReference>
<dbReference type="PANTHER" id="PTHR48153:SF2">
    <property type="entry name" value="UFM1-SPECIFIC PROTEASE 2"/>
    <property type="match status" value="1"/>
</dbReference>
<evidence type="ECO:0000259" key="3">
    <source>
        <dbReference type="Pfam" id="PF07910"/>
    </source>
</evidence>
<dbReference type="PANTHER" id="PTHR48153">
    <property type="entry name" value="UFM1-SPECIFIC PROTEASE 2"/>
    <property type="match status" value="1"/>
</dbReference>
<evidence type="ECO:0000256" key="2">
    <source>
        <dbReference type="ARBA" id="ARBA00022801"/>
    </source>
</evidence>
<dbReference type="AlphaFoldDB" id="E4XXC2"/>
<proteinExistence type="inferred from homology"/>
<keyword evidence="5" id="KW-1185">Reference proteome</keyword>
<comment type="similarity">
    <text evidence="1">Belongs to the peptidase C78 family.</text>
</comment>